<dbReference type="InterPro" id="IPR002347">
    <property type="entry name" value="SDR_fam"/>
</dbReference>
<evidence type="ECO:0000256" key="1">
    <source>
        <dbReference type="ARBA" id="ARBA00006484"/>
    </source>
</evidence>
<evidence type="ECO:0000256" key="2">
    <source>
        <dbReference type="ARBA" id="ARBA00023002"/>
    </source>
</evidence>
<dbReference type="InterPro" id="IPR036291">
    <property type="entry name" value="NAD(P)-bd_dom_sf"/>
</dbReference>
<dbReference type="PANTHER" id="PTHR42901:SF1">
    <property type="entry name" value="ALCOHOL DEHYDROGENASE"/>
    <property type="match status" value="1"/>
</dbReference>
<dbReference type="AlphaFoldDB" id="A0A848GJV3"/>
<organism evidence="5 6">
    <name type="scientific">Chitinophaga fulva</name>
    <dbReference type="NCBI Taxonomy" id="2728842"/>
    <lineage>
        <taxon>Bacteria</taxon>
        <taxon>Pseudomonadati</taxon>
        <taxon>Bacteroidota</taxon>
        <taxon>Chitinophagia</taxon>
        <taxon>Chitinophagales</taxon>
        <taxon>Chitinophagaceae</taxon>
        <taxon>Chitinophaga</taxon>
    </lineage>
</organism>
<protein>
    <submittedName>
        <fullName evidence="5">SDR family oxidoreductase</fullName>
    </submittedName>
</protein>
<keyword evidence="2" id="KW-0560">Oxidoreductase</keyword>
<dbReference type="SMART" id="SM00822">
    <property type="entry name" value="PKS_KR"/>
    <property type="match status" value="1"/>
</dbReference>
<dbReference type="RefSeq" id="WP_169225850.1">
    <property type="nucleotide sequence ID" value="NZ_JABBGC010000001.1"/>
</dbReference>
<dbReference type="PROSITE" id="PS00061">
    <property type="entry name" value="ADH_SHORT"/>
    <property type="match status" value="1"/>
</dbReference>
<dbReference type="InterPro" id="IPR020904">
    <property type="entry name" value="Sc_DH/Rdtase_CS"/>
</dbReference>
<dbReference type="Proteomes" id="UP000583266">
    <property type="component" value="Unassembled WGS sequence"/>
</dbReference>
<feature type="domain" description="Ketoreductase" evidence="4">
    <location>
        <begin position="8"/>
        <end position="175"/>
    </location>
</feature>
<dbReference type="SUPFAM" id="SSF51735">
    <property type="entry name" value="NAD(P)-binding Rossmann-fold domains"/>
    <property type="match status" value="1"/>
</dbReference>
<evidence type="ECO:0000256" key="3">
    <source>
        <dbReference type="RuleBase" id="RU000363"/>
    </source>
</evidence>
<dbReference type="PRINTS" id="PR00081">
    <property type="entry name" value="GDHRDH"/>
</dbReference>
<sequence>MTNSQQPKISLVTGASSGIGHAIARALAAEGHTVVVTARRQERLAELDAANVVVMAGDLTDSGFQDQVVNTVFDTYGRCDYLFNCAGSIETGPIETIDIDKMTAMIRLNVEATFRLTYLVLKRFKAQGSGHVINLSSVMGTKVRPTAGAYAATKFAMEALSEALRMELAGTPLKISCIEPGLVMTELHKDWAVHPKESMGIHEPLTVDNIVDTVKFILQQPEHVRIPKLMILPGDHQI</sequence>
<dbReference type="PANTHER" id="PTHR42901">
    <property type="entry name" value="ALCOHOL DEHYDROGENASE"/>
    <property type="match status" value="1"/>
</dbReference>
<evidence type="ECO:0000313" key="6">
    <source>
        <dbReference type="Proteomes" id="UP000583266"/>
    </source>
</evidence>
<comment type="caution">
    <text evidence="5">The sequence shown here is derived from an EMBL/GenBank/DDBJ whole genome shotgun (WGS) entry which is preliminary data.</text>
</comment>
<reference evidence="5 6" key="1">
    <citation type="submission" date="2020-04" db="EMBL/GenBank/DDBJ databases">
        <title>Chitinophaga sp. G-6-1-13 sp. nov., isolated from soil.</title>
        <authorList>
            <person name="Dahal R.H."/>
            <person name="Chaudhary D.K."/>
        </authorList>
    </citation>
    <scope>NUCLEOTIDE SEQUENCE [LARGE SCALE GENOMIC DNA]</scope>
    <source>
        <strain evidence="5 6">G-6-1-13</strain>
    </source>
</reference>
<proteinExistence type="inferred from homology"/>
<dbReference type="PRINTS" id="PR00080">
    <property type="entry name" value="SDRFAMILY"/>
</dbReference>
<evidence type="ECO:0000313" key="5">
    <source>
        <dbReference type="EMBL" id="NML38885.1"/>
    </source>
</evidence>
<dbReference type="Gene3D" id="3.40.50.720">
    <property type="entry name" value="NAD(P)-binding Rossmann-like Domain"/>
    <property type="match status" value="1"/>
</dbReference>
<dbReference type="CDD" id="cd05233">
    <property type="entry name" value="SDR_c"/>
    <property type="match status" value="1"/>
</dbReference>
<dbReference type="FunFam" id="3.40.50.720:FF:000047">
    <property type="entry name" value="NADP-dependent L-serine/L-allo-threonine dehydrogenase"/>
    <property type="match status" value="1"/>
</dbReference>
<gene>
    <name evidence="5" type="ORF">HHL17_16885</name>
</gene>
<evidence type="ECO:0000259" key="4">
    <source>
        <dbReference type="SMART" id="SM00822"/>
    </source>
</evidence>
<name>A0A848GJV3_9BACT</name>
<comment type="similarity">
    <text evidence="1 3">Belongs to the short-chain dehydrogenases/reductases (SDR) family.</text>
</comment>
<dbReference type="GO" id="GO:0016616">
    <property type="term" value="F:oxidoreductase activity, acting on the CH-OH group of donors, NAD or NADP as acceptor"/>
    <property type="evidence" value="ECO:0007669"/>
    <property type="project" value="UniProtKB-ARBA"/>
</dbReference>
<dbReference type="Pfam" id="PF00106">
    <property type="entry name" value="adh_short"/>
    <property type="match status" value="1"/>
</dbReference>
<keyword evidence="6" id="KW-1185">Reference proteome</keyword>
<dbReference type="EMBL" id="JABBGC010000001">
    <property type="protein sequence ID" value="NML38885.1"/>
    <property type="molecule type" value="Genomic_DNA"/>
</dbReference>
<dbReference type="InterPro" id="IPR057326">
    <property type="entry name" value="KR_dom"/>
</dbReference>
<accession>A0A848GJV3</accession>